<name>X0T8V9_9ZZZZ</name>
<feature type="non-terminal residue" evidence="4">
    <location>
        <position position="1"/>
    </location>
</feature>
<comment type="subcellular location">
    <subcellularLocation>
        <location evidence="1">Cell outer membrane</location>
    </subcellularLocation>
</comment>
<evidence type="ECO:0000256" key="3">
    <source>
        <dbReference type="ARBA" id="ARBA00023237"/>
    </source>
</evidence>
<protein>
    <submittedName>
        <fullName evidence="4">Uncharacterized protein</fullName>
    </submittedName>
</protein>
<reference evidence="4" key="1">
    <citation type="journal article" date="2014" name="Front. Microbiol.">
        <title>High frequency of phylogenetically diverse reductive dehalogenase-homologous genes in deep subseafloor sedimentary metagenomes.</title>
        <authorList>
            <person name="Kawai M."/>
            <person name="Futagami T."/>
            <person name="Toyoda A."/>
            <person name="Takaki Y."/>
            <person name="Nishi S."/>
            <person name="Hori S."/>
            <person name="Arai W."/>
            <person name="Tsubouchi T."/>
            <person name="Morono Y."/>
            <person name="Uchiyama I."/>
            <person name="Ito T."/>
            <person name="Fujiyama A."/>
            <person name="Inagaki F."/>
            <person name="Takami H."/>
        </authorList>
    </citation>
    <scope>NUCLEOTIDE SEQUENCE</scope>
    <source>
        <strain evidence="4">Expedition CK06-06</strain>
    </source>
</reference>
<organism evidence="4">
    <name type="scientific">marine sediment metagenome</name>
    <dbReference type="NCBI Taxonomy" id="412755"/>
    <lineage>
        <taxon>unclassified sequences</taxon>
        <taxon>metagenomes</taxon>
        <taxon>ecological metagenomes</taxon>
    </lineage>
</organism>
<comment type="caution">
    <text evidence="4">The sequence shown here is derived from an EMBL/GenBank/DDBJ whole genome shotgun (WGS) entry which is preliminary data.</text>
</comment>
<dbReference type="SUPFAM" id="SSF56935">
    <property type="entry name" value="Porins"/>
    <property type="match status" value="1"/>
</dbReference>
<dbReference type="InterPro" id="IPR036942">
    <property type="entry name" value="Beta-barrel_TonB_sf"/>
</dbReference>
<keyword evidence="3" id="KW-0998">Cell outer membrane</keyword>
<dbReference type="AlphaFoldDB" id="X0T8V9"/>
<dbReference type="Gene3D" id="2.40.170.20">
    <property type="entry name" value="TonB-dependent receptor, beta-barrel domain"/>
    <property type="match status" value="1"/>
</dbReference>
<accession>X0T8V9</accession>
<evidence type="ECO:0000256" key="2">
    <source>
        <dbReference type="ARBA" id="ARBA00023136"/>
    </source>
</evidence>
<sequence length="258" mass="29527">SSGKECLSGSVNKAGVQFIEELRLFNGKIYLKGDLKYYKDDLHSVKTDPTRKLTFYCLASVMWSSKIPYITVMLISNDEITQTSQDASIPARDNAFNQIGTTVQYTRDFKKSSHTFSLTYTYNYYDSKIFFNNVMNRFALRGNNAVFTLYSSFDDIPIQTRGGLSGFLSEGDYSVNRIAPFAGVTWNILPNKIFANADIGFEHMNDKAHEAVNYWTAKSSFSYDISSRHSLYAEAGLDREVKADYIDRNFQVTYEFRY</sequence>
<gene>
    <name evidence="4" type="ORF">S01H1_04488</name>
</gene>
<proteinExistence type="predicted"/>
<dbReference type="EMBL" id="BARS01002368">
    <property type="protein sequence ID" value="GAF84622.1"/>
    <property type="molecule type" value="Genomic_DNA"/>
</dbReference>
<keyword evidence="2" id="KW-0472">Membrane</keyword>
<evidence type="ECO:0000313" key="4">
    <source>
        <dbReference type="EMBL" id="GAF84622.1"/>
    </source>
</evidence>
<evidence type="ECO:0000256" key="1">
    <source>
        <dbReference type="ARBA" id="ARBA00004442"/>
    </source>
</evidence>
<dbReference type="GO" id="GO:0009279">
    <property type="term" value="C:cell outer membrane"/>
    <property type="evidence" value="ECO:0007669"/>
    <property type="project" value="UniProtKB-SubCell"/>
</dbReference>